<feature type="compositionally biased region" description="Acidic residues" evidence="1">
    <location>
        <begin position="23"/>
        <end position="37"/>
    </location>
</feature>
<dbReference type="AlphaFoldDB" id="A0AAE1E954"/>
<keyword evidence="2" id="KW-0812">Transmembrane</keyword>
<organism evidence="3 4">
    <name type="scientific">Elysia crispata</name>
    <name type="common">lettuce slug</name>
    <dbReference type="NCBI Taxonomy" id="231223"/>
    <lineage>
        <taxon>Eukaryota</taxon>
        <taxon>Metazoa</taxon>
        <taxon>Spiralia</taxon>
        <taxon>Lophotrochozoa</taxon>
        <taxon>Mollusca</taxon>
        <taxon>Gastropoda</taxon>
        <taxon>Heterobranchia</taxon>
        <taxon>Euthyneura</taxon>
        <taxon>Panpulmonata</taxon>
        <taxon>Sacoglossa</taxon>
        <taxon>Placobranchoidea</taxon>
        <taxon>Plakobranchidae</taxon>
        <taxon>Elysia</taxon>
    </lineage>
</organism>
<name>A0AAE1E954_9GAST</name>
<proteinExistence type="predicted"/>
<sequence>MPYHYKFTQNASLEDKEDTPSLVDEEEGENGETDIELDLDPEDAKGWWSLGWFFRLVIISIRTSIGIVHMAMNIHQEARRRQMHMDRVCEARRKNVSTYDDVQASGAAVNSNIGSDSLMCTDQGQFYQTRSVHVWTGPERNRRTYDRSREGPVLGQSWQALEREMKFRENSLSAAHYNMPAVRLGGFQPVDVAFPRK</sequence>
<evidence type="ECO:0000313" key="4">
    <source>
        <dbReference type="Proteomes" id="UP001283361"/>
    </source>
</evidence>
<feature type="transmembrane region" description="Helical" evidence="2">
    <location>
        <begin position="52"/>
        <end position="74"/>
    </location>
</feature>
<keyword evidence="2" id="KW-1133">Transmembrane helix</keyword>
<evidence type="ECO:0000256" key="1">
    <source>
        <dbReference type="SAM" id="MobiDB-lite"/>
    </source>
</evidence>
<dbReference type="EMBL" id="JAWDGP010000619">
    <property type="protein sequence ID" value="KAK3798871.1"/>
    <property type="molecule type" value="Genomic_DNA"/>
</dbReference>
<gene>
    <name evidence="3" type="ORF">RRG08_050250</name>
</gene>
<keyword evidence="2" id="KW-0472">Membrane</keyword>
<dbReference type="Proteomes" id="UP001283361">
    <property type="component" value="Unassembled WGS sequence"/>
</dbReference>
<comment type="caution">
    <text evidence="3">The sequence shown here is derived from an EMBL/GenBank/DDBJ whole genome shotgun (WGS) entry which is preliminary data.</text>
</comment>
<evidence type="ECO:0000256" key="2">
    <source>
        <dbReference type="SAM" id="Phobius"/>
    </source>
</evidence>
<feature type="region of interest" description="Disordered" evidence="1">
    <location>
        <begin position="1"/>
        <end position="37"/>
    </location>
</feature>
<accession>A0AAE1E954</accession>
<protein>
    <submittedName>
        <fullName evidence="3">Uncharacterized protein</fullName>
    </submittedName>
</protein>
<keyword evidence="4" id="KW-1185">Reference proteome</keyword>
<reference evidence="3" key="1">
    <citation type="journal article" date="2023" name="G3 (Bethesda)">
        <title>A reference genome for the long-term kleptoplast-retaining sea slug Elysia crispata morphotype clarki.</title>
        <authorList>
            <person name="Eastman K.E."/>
            <person name="Pendleton A.L."/>
            <person name="Shaikh M.A."/>
            <person name="Suttiyut T."/>
            <person name="Ogas R."/>
            <person name="Tomko P."/>
            <person name="Gavelis G."/>
            <person name="Widhalm J.R."/>
            <person name="Wisecaver J.H."/>
        </authorList>
    </citation>
    <scope>NUCLEOTIDE SEQUENCE</scope>
    <source>
        <strain evidence="3">ECLA1</strain>
    </source>
</reference>
<evidence type="ECO:0000313" key="3">
    <source>
        <dbReference type="EMBL" id="KAK3798871.1"/>
    </source>
</evidence>